<name>A0AAF3J514_9BILA</name>
<evidence type="ECO:0008006" key="5">
    <source>
        <dbReference type="Google" id="ProtNLM"/>
    </source>
</evidence>
<evidence type="ECO:0000256" key="2">
    <source>
        <dbReference type="SAM" id="SignalP"/>
    </source>
</evidence>
<accession>A0AAF3J514</accession>
<reference evidence="4" key="1">
    <citation type="submission" date="2024-02" db="UniProtKB">
        <authorList>
            <consortium name="WormBaseParasite"/>
        </authorList>
    </citation>
    <scope>IDENTIFICATION</scope>
</reference>
<dbReference type="WBParaSite" id="MBELARI_LOCUS1662">
    <property type="protein sequence ID" value="MBELARI_LOCUS1662"/>
    <property type="gene ID" value="MBELARI_LOCUS1662"/>
</dbReference>
<dbReference type="Proteomes" id="UP000887575">
    <property type="component" value="Unassembled WGS sequence"/>
</dbReference>
<feature type="region of interest" description="Disordered" evidence="1">
    <location>
        <begin position="216"/>
        <end position="249"/>
    </location>
</feature>
<evidence type="ECO:0000313" key="3">
    <source>
        <dbReference type="Proteomes" id="UP000887575"/>
    </source>
</evidence>
<organism evidence="3 4">
    <name type="scientific">Mesorhabditis belari</name>
    <dbReference type="NCBI Taxonomy" id="2138241"/>
    <lineage>
        <taxon>Eukaryota</taxon>
        <taxon>Metazoa</taxon>
        <taxon>Ecdysozoa</taxon>
        <taxon>Nematoda</taxon>
        <taxon>Chromadorea</taxon>
        <taxon>Rhabditida</taxon>
        <taxon>Rhabditina</taxon>
        <taxon>Rhabditomorpha</taxon>
        <taxon>Rhabditoidea</taxon>
        <taxon>Rhabditidae</taxon>
        <taxon>Mesorhabditinae</taxon>
        <taxon>Mesorhabditis</taxon>
    </lineage>
</organism>
<dbReference type="AlphaFoldDB" id="A0AAF3J514"/>
<keyword evidence="2" id="KW-0732">Signal</keyword>
<feature type="signal peptide" evidence="2">
    <location>
        <begin position="1"/>
        <end position="27"/>
    </location>
</feature>
<proteinExistence type="predicted"/>
<protein>
    <recommendedName>
        <fullName evidence="5">Protein GOLM2</fullName>
    </recommendedName>
</protein>
<evidence type="ECO:0000256" key="1">
    <source>
        <dbReference type="SAM" id="MobiDB-lite"/>
    </source>
</evidence>
<feature type="chain" id="PRO_5042189497" description="Protein GOLM2" evidence="2">
    <location>
        <begin position="28"/>
        <end position="249"/>
    </location>
</feature>
<keyword evidence="3" id="KW-1185">Reference proteome</keyword>
<evidence type="ECO:0000313" key="4">
    <source>
        <dbReference type="WBParaSite" id="MBELARI_LOCUS1662"/>
    </source>
</evidence>
<sequence length="249" mass="28989">MSLMSNGRLRVLLPLRVFLSFLYHYRTQELEIVAQGISADLLKCQEQTDSVIARLQLMYDHKELASDLLNRERREILLKKEEFETRVRRCELESARVKKDLNNCQADPAGFNAPPTLAPSLKQAEMLLLKEKGEEPGIEKLQNEKQTLQITTENCLNKLSLQAAGHPKGPYYVQNETVHFARKHKADDGLEFNRDEIKFEPAKIVPAHELLEKMKQRKIEVEVHPDDRKQDDDYVNEKQDPDEKDYKQH</sequence>